<comment type="caution">
    <text evidence="6">The sequence shown here is derived from an EMBL/GenBank/DDBJ whole genome shotgun (WGS) entry which is preliminary data.</text>
</comment>
<name>A0AAD5TIN2_9FUNG</name>
<evidence type="ECO:0000259" key="5">
    <source>
        <dbReference type="Pfam" id="PF01494"/>
    </source>
</evidence>
<evidence type="ECO:0000256" key="1">
    <source>
        <dbReference type="ARBA" id="ARBA00022630"/>
    </source>
</evidence>
<evidence type="ECO:0000256" key="4">
    <source>
        <dbReference type="ARBA" id="ARBA00023033"/>
    </source>
</evidence>
<gene>
    <name evidence="6" type="ORF">HDU87_005790</name>
</gene>
<dbReference type="AlphaFoldDB" id="A0AAD5TIN2"/>
<dbReference type="Gene3D" id="3.50.50.60">
    <property type="entry name" value="FAD/NAD(P)-binding domain"/>
    <property type="match status" value="1"/>
</dbReference>
<dbReference type="PANTHER" id="PTHR47178:SF6">
    <property type="entry name" value="FAD-BINDING DOMAIN-CONTAINING PROTEIN"/>
    <property type="match status" value="1"/>
</dbReference>
<dbReference type="SUPFAM" id="SSF51905">
    <property type="entry name" value="FAD/NAD(P)-binding domain"/>
    <property type="match status" value="1"/>
</dbReference>
<keyword evidence="3" id="KW-0560">Oxidoreductase</keyword>
<dbReference type="GO" id="GO:0071949">
    <property type="term" value="F:FAD binding"/>
    <property type="evidence" value="ECO:0007669"/>
    <property type="project" value="InterPro"/>
</dbReference>
<dbReference type="InterPro" id="IPR036188">
    <property type="entry name" value="FAD/NAD-bd_sf"/>
</dbReference>
<keyword evidence="1" id="KW-0285">Flavoprotein</keyword>
<evidence type="ECO:0000256" key="2">
    <source>
        <dbReference type="ARBA" id="ARBA00022827"/>
    </source>
</evidence>
<feature type="domain" description="FAD-binding" evidence="5">
    <location>
        <begin position="8"/>
        <end position="381"/>
    </location>
</feature>
<evidence type="ECO:0000313" key="7">
    <source>
        <dbReference type="Proteomes" id="UP001212152"/>
    </source>
</evidence>
<dbReference type="Proteomes" id="UP001212152">
    <property type="component" value="Unassembled WGS sequence"/>
</dbReference>
<dbReference type="PRINTS" id="PR00420">
    <property type="entry name" value="RNGMNOXGNASE"/>
</dbReference>
<dbReference type="InterPro" id="IPR002938">
    <property type="entry name" value="FAD-bd"/>
</dbReference>
<organism evidence="6 7">
    <name type="scientific">Geranomyces variabilis</name>
    <dbReference type="NCBI Taxonomy" id="109894"/>
    <lineage>
        <taxon>Eukaryota</taxon>
        <taxon>Fungi</taxon>
        <taxon>Fungi incertae sedis</taxon>
        <taxon>Chytridiomycota</taxon>
        <taxon>Chytridiomycota incertae sedis</taxon>
        <taxon>Chytridiomycetes</taxon>
        <taxon>Spizellomycetales</taxon>
        <taxon>Powellomycetaceae</taxon>
        <taxon>Geranomyces</taxon>
    </lineage>
</organism>
<proteinExistence type="predicted"/>
<protein>
    <recommendedName>
        <fullName evidence="5">FAD-binding domain-containing protein</fullName>
    </recommendedName>
</protein>
<reference evidence="6" key="1">
    <citation type="submission" date="2020-05" db="EMBL/GenBank/DDBJ databases">
        <title>Phylogenomic resolution of chytrid fungi.</title>
        <authorList>
            <person name="Stajich J.E."/>
            <person name="Amses K."/>
            <person name="Simmons R."/>
            <person name="Seto K."/>
            <person name="Myers J."/>
            <person name="Bonds A."/>
            <person name="Quandt C.A."/>
            <person name="Barry K."/>
            <person name="Liu P."/>
            <person name="Grigoriev I."/>
            <person name="Longcore J.E."/>
            <person name="James T.Y."/>
        </authorList>
    </citation>
    <scope>NUCLEOTIDE SEQUENCE</scope>
    <source>
        <strain evidence="6">JEL0379</strain>
    </source>
</reference>
<dbReference type="EMBL" id="JADGJQ010000048">
    <property type="protein sequence ID" value="KAJ3175796.1"/>
    <property type="molecule type" value="Genomic_DNA"/>
</dbReference>
<evidence type="ECO:0000256" key="3">
    <source>
        <dbReference type="ARBA" id="ARBA00023002"/>
    </source>
</evidence>
<sequence length="451" mass="48625">MAPPKASVSVAIIGGGIGGLALANRLRNTGVYVTVYERDPDDGSRAQGYQLGIQKDGFEALMKAVPDLDVDAIFDTKFGISSFTITDPELYPLLNIGIPRPEGRKQMPGTVNRVALRQALAENLRRDSKGDGRFAGILYGKKFKSFAKIDGGEKVVAYFEDASDTGPVDVLVGADGARSLIRASLFPEIEYKQLPVLNIGASVALDDLPSFRKPGSRLAAVMTPRNTASLVRAVDRIGSSILLLPWQDRATGRDSMVWAVTLAVGHSEQRMLKQANTGVEKNDLGRVLHDLCRERARDAAYAAEIQEAIACATPEQLVFTASLDSVHCHSIQLPKNLKLTPTRVVLLGDAAHATTTHAGLGANTALQDAIDLAEKIIAVGHKGDVRQLPLAMAEYHKAMFKRGAKVIGMSTGNTGMITSSGWRATVRDVFLKVVFVFVKIWRGVKSLFSGY</sequence>
<evidence type="ECO:0000313" key="6">
    <source>
        <dbReference type="EMBL" id="KAJ3175796.1"/>
    </source>
</evidence>
<accession>A0AAD5TIN2</accession>
<keyword evidence="4" id="KW-0503">Monooxygenase</keyword>
<keyword evidence="7" id="KW-1185">Reference proteome</keyword>
<keyword evidence="2" id="KW-0274">FAD</keyword>
<dbReference type="PANTHER" id="PTHR47178">
    <property type="entry name" value="MONOOXYGENASE, FAD-BINDING"/>
    <property type="match status" value="1"/>
</dbReference>
<dbReference type="GO" id="GO:0004497">
    <property type="term" value="F:monooxygenase activity"/>
    <property type="evidence" value="ECO:0007669"/>
    <property type="project" value="UniProtKB-KW"/>
</dbReference>
<dbReference type="Pfam" id="PF01494">
    <property type="entry name" value="FAD_binding_3"/>
    <property type="match status" value="1"/>
</dbReference>